<dbReference type="OrthoDB" id="6173967at2"/>
<name>A0A2T1HLM2_9HYPH</name>
<accession>A0A2T1HLM2</accession>
<comment type="caution">
    <text evidence="1">The sequence shown here is derived from an EMBL/GenBank/DDBJ whole genome shotgun (WGS) entry which is preliminary data.</text>
</comment>
<sequence>MVRMISRRDALILAGGLCGSFVPAHPRADVLEPYRKAGELGVYLGVIPAQIARRHPGDHPEATMHGGSTSGRDMHLVVAIFDASGNRVEDAEVSAAIAEVGQVGRHWARLEPMKIADTVTFGGFVSLSKSGRQSIDIEIRRPGSTAAQVASFTYDPGS</sequence>
<dbReference type="RefSeq" id="WP_106340589.1">
    <property type="nucleotide sequence ID" value="NZ_PVZS01000049.1"/>
</dbReference>
<protein>
    <submittedName>
        <fullName evidence="1">Uncharacterized protein</fullName>
    </submittedName>
</protein>
<organism evidence="1 2">
    <name type="scientific">Alsobacter soli</name>
    <dbReference type="NCBI Taxonomy" id="2109933"/>
    <lineage>
        <taxon>Bacteria</taxon>
        <taxon>Pseudomonadati</taxon>
        <taxon>Pseudomonadota</taxon>
        <taxon>Alphaproteobacteria</taxon>
        <taxon>Hyphomicrobiales</taxon>
        <taxon>Alsobacteraceae</taxon>
        <taxon>Alsobacter</taxon>
    </lineage>
</organism>
<keyword evidence="2" id="KW-1185">Reference proteome</keyword>
<gene>
    <name evidence="1" type="ORF">SLNSH_23450</name>
</gene>
<dbReference type="Proteomes" id="UP000239772">
    <property type="component" value="Unassembled WGS sequence"/>
</dbReference>
<dbReference type="EMBL" id="PVZS01000049">
    <property type="protein sequence ID" value="PSC02555.1"/>
    <property type="molecule type" value="Genomic_DNA"/>
</dbReference>
<proteinExistence type="predicted"/>
<dbReference type="AlphaFoldDB" id="A0A2T1HLM2"/>
<reference evidence="2" key="1">
    <citation type="submission" date="2018-03" db="EMBL/GenBank/DDBJ databases">
        <authorList>
            <person name="Sun L."/>
            <person name="Liu H."/>
            <person name="Chen W."/>
            <person name="Huang K."/>
            <person name="Liu W."/>
            <person name="Gao X."/>
        </authorList>
    </citation>
    <scope>NUCLEOTIDE SEQUENCE [LARGE SCALE GENOMIC DNA]</scope>
    <source>
        <strain evidence="2">SH9</strain>
    </source>
</reference>
<evidence type="ECO:0000313" key="2">
    <source>
        <dbReference type="Proteomes" id="UP000239772"/>
    </source>
</evidence>
<evidence type="ECO:0000313" key="1">
    <source>
        <dbReference type="EMBL" id="PSC02555.1"/>
    </source>
</evidence>